<dbReference type="Proteomes" id="UP001148662">
    <property type="component" value="Unassembled WGS sequence"/>
</dbReference>
<organism evidence="1 2">
    <name type="scientific">Phlebia brevispora</name>
    <dbReference type="NCBI Taxonomy" id="194682"/>
    <lineage>
        <taxon>Eukaryota</taxon>
        <taxon>Fungi</taxon>
        <taxon>Dikarya</taxon>
        <taxon>Basidiomycota</taxon>
        <taxon>Agaricomycotina</taxon>
        <taxon>Agaricomycetes</taxon>
        <taxon>Polyporales</taxon>
        <taxon>Meruliaceae</taxon>
        <taxon>Phlebia</taxon>
    </lineage>
</organism>
<gene>
    <name evidence="1" type="ORF">NM688_g7995</name>
</gene>
<evidence type="ECO:0000313" key="1">
    <source>
        <dbReference type="EMBL" id="KAJ3528471.1"/>
    </source>
</evidence>
<comment type="caution">
    <text evidence="1">The sequence shown here is derived from an EMBL/GenBank/DDBJ whole genome shotgun (WGS) entry which is preliminary data.</text>
</comment>
<reference evidence="1" key="1">
    <citation type="submission" date="2022-07" db="EMBL/GenBank/DDBJ databases">
        <title>Genome Sequence of Phlebia brevispora.</title>
        <authorList>
            <person name="Buettner E."/>
        </authorList>
    </citation>
    <scope>NUCLEOTIDE SEQUENCE</scope>
    <source>
        <strain evidence="1">MPL23</strain>
    </source>
</reference>
<accession>A0ACC1RYR1</accession>
<protein>
    <submittedName>
        <fullName evidence="1">Uncharacterized protein</fullName>
    </submittedName>
</protein>
<proteinExistence type="predicted"/>
<name>A0ACC1RYR1_9APHY</name>
<dbReference type="EMBL" id="JANHOG010002018">
    <property type="protein sequence ID" value="KAJ3528471.1"/>
    <property type="molecule type" value="Genomic_DNA"/>
</dbReference>
<evidence type="ECO:0000313" key="2">
    <source>
        <dbReference type="Proteomes" id="UP001148662"/>
    </source>
</evidence>
<sequence>MSATPLQPQIVNAYKADLVENYCGTAAITIVGYELLITLQREYELVWRYPWSGATWLFLANRYLLLTTLVTEMVPDSAAMLQSPFGMARECGVAATEHCHGQYGLSIVLAWQLNKYSLQCFRRCESLHYWVYQTAKTTYYYVDDPVLGSSCYSFSLVSLSASFYRKRYMDSMTELLTRCVVTLASSLCMIASDAIAIIVTWTKTYRHVREASSAGISIGFGATLLRYGMTSNLSMECAADRQSCEGTLYFVVMLFVGLALALTILIDCVPFIHQPPLQTTGPVILILPNVIISRFLMNLRRVNTQTADSGARSSRFSVPNFRMPNLRSIIGNLGEPLAAGEEEQLDAEASEDGARIQDFEKDRLEGTLDVPDVGSPGGVEEVPRDCTGFTEDINSNDCRP</sequence>
<keyword evidence="2" id="KW-1185">Reference proteome</keyword>